<feature type="non-terminal residue" evidence="1">
    <location>
        <position position="44"/>
    </location>
</feature>
<dbReference type="EMBL" id="KL250756">
    <property type="protein sequence ID" value="KGB36238.1"/>
    <property type="molecule type" value="Genomic_DNA"/>
</dbReference>
<feature type="non-terminal residue" evidence="1">
    <location>
        <position position="1"/>
    </location>
</feature>
<organism evidence="1">
    <name type="scientific">Schistosoma haematobium</name>
    <name type="common">Blood fluke</name>
    <dbReference type="NCBI Taxonomy" id="6185"/>
    <lineage>
        <taxon>Eukaryota</taxon>
        <taxon>Metazoa</taxon>
        <taxon>Spiralia</taxon>
        <taxon>Lophotrochozoa</taxon>
        <taxon>Platyhelminthes</taxon>
        <taxon>Trematoda</taxon>
        <taxon>Digenea</taxon>
        <taxon>Strigeidida</taxon>
        <taxon>Schistosomatoidea</taxon>
        <taxon>Schistosomatidae</taxon>
        <taxon>Schistosoma</taxon>
    </lineage>
</organism>
<sequence>RTICWDQKIPVHVIFFDFAKPFGIVAHVLSIAKVAKLSFTDSLL</sequence>
<dbReference type="AlphaFoldDB" id="A0A095C3F4"/>
<gene>
    <name evidence="1" type="ORF">MS3_04533</name>
</gene>
<evidence type="ECO:0000313" key="1">
    <source>
        <dbReference type="EMBL" id="KGB36238.1"/>
    </source>
</evidence>
<protein>
    <submittedName>
        <fullName evidence="1">Uncharacterized protein</fullName>
    </submittedName>
</protein>
<accession>A0A095C3F4</accession>
<name>A0A095C3F4_SCHHA</name>
<reference evidence="1" key="1">
    <citation type="journal article" date="2012" name="Nat. Genet.">
        <title>Whole-genome sequence of Schistosoma haematobium.</title>
        <authorList>
            <person name="Young N.D."/>
            <person name="Jex A.R."/>
            <person name="Li B."/>
            <person name="Liu S."/>
            <person name="Yang L."/>
            <person name="Xiong Z."/>
            <person name="Li Y."/>
            <person name="Cantacessi C."/>
            <person name="Hall R.S."/>
            <person name="Xu X."/>
            <person name="Chen F."/>
            <person name="Wu X."/>
            <person name="Zerlotini A."/>
            <person name="Oliveira G."/>
            <person name="Hofmann A."/>
            <person name="Zhang G."/>
            <person name="Fang X."/>
            <person name="Kang Y."/>
            <person name="Campbell B.E."/>
            <person name="Loukas A."/>
            <person name="Ranganathan S."/>
            <person name="Rollinson D."/>
            <person name="Rinaldi G."/>
            <person name="Brindley P.J."/>
            <person name="Yang H."/>
            <person name="Wang J."/>
            <person name="Wang J."/>
            <person name="Gasser R.B."/>
        </authorList>
    </citation>
    <scope>NUCLEOTIDE SEQUENCE [LARGE SCALE GENOMIC DNA]</scope>
</reference>
<proteinExistence type="predicted"/>